<evidence type="ECO:0000256" key="4">
    <source>
        <dbReference type="ARBA" id="ARBA00023125"/>
    </source>
</evidence>
<dbReference type="GO" id="GO:0003677">
    <property type="term" value="F:DNA binding"/>
    <property type="evidence" value="ECO:0007669"/>
    <property type="project" value="UniProtKB-KW"/>
</dbReference>
<evidence type="ECO:0000259" key="7">
    <source>
        <dbReference type="Pfam" id="PF08281"/>
    </source>
</evidence>
<dbReference type="GO" id="GO:0006352">
    <property type="term" value="P:DNA-templated transcription initiation"/>
    <property type="evidence" value="ECO:0007669"/>
    <property type="project" value="InterPro"/>
</dbReference>
<dbReference type="PANTHER" id="PTHR43133:SF8">
    <property type="entry name" value="RNA POLYMERASE SIGMA FACTOR HI_1459-RELATED"/>
    <property type="match status" value="1"/>
</dbReference>
<keyword evidence="3" id="KW-0731">Sigma factor</keyword>
<keyword evidence="2" id="KW-0805">Transcription regulation</keyword>
<dbReference type="EMBL" id="VOHY01000004">
    <property type="protein sequence ID" value="TWV76141.1"/>
    <property type="molecule type" value="Genomic_DNA"/>
</dbReference>
<feature type="domain" description="RNA polymerase sigma factor 70 region 4 type 2" evidence="7">
    <location>
        <begin position="145"/>
        <end position="197"/>
    </location>
</feature>
<dbReference type="InterPro" id="IPR013249">
    <property type="entry name" value="RNA_pol_sigma70_r4_t2"/>
</dbReference>
<dbReference type="Pfam" id="PF04542">
    <property type="entry name" value="Sigma70_r2"/>
    <property type="match status" value="1"/>
</dbReference>
<evidence type="ECO:0000256" key="1">
    <source>
        <dbReference type="ARBA" id="ARBA00010641"/>
    </source>
</evidence>
<dbReference type="Gene3D" id="1.10.10.10">
    <property type="entry name" value="Winged helix-like DNA-binding domain superfamily/Winged helix DNA-binding domain"/>
    <property type="match status" value="1"/>
</dbReference>
<dbReference type="InterPro" id="IPR036388">
    <property type="entry name" value="WH-like_DNA-bd_sf"/>
</dbReference>
<feature type="domain" description="RNA polymerase sigma-70 region 2" evidence="6">
    <location>
        <begin position="48"/>
        <end position="114"/>
    </location>
</feature>
<comment type="caution">
    <text evidence="8">The sequence shown here is derived from an EMBL/GenBank/DDBJ whole genome shotgun (WGS) entry which is preliminary data.</text>
</comment>
<evidence type="ECO:0000256" key="2">
    <source>
        <dbReference type="ARBA" id="ARBA00023015"/>
    </source>
</evidence>
<dbReference type="RefSeq" id="WP_049100643.1">
    <property type="nucleotide sequence ID" value="NZ_CP069563.1"/>
</dbReference>
<dbReference type="InterPro" id="IPR039425">
    <property type="entry name" value="RNA_pol_sigma-70-like"/>
</dbReference>
<gene>
    <name evidence="8" type="ORF">FSA08_06250</name>
</gene>
<name>A0A5C6LBG4_BACFG</name>
<dbReference type="AlphaFoldDB" id="A0A5C6LBG4"/>
<keyword evidence="4" id="KW-0238">DNA-binding</keyword>
<dbReference type="NCBIfam" id="TIGR02937">
    <property type="entry name" value="sigma70-ECF"/>
    <property type="match status" value="1"/>
</dbReference>
<evidence type="ECO:0000313" key="8">
    <source>
        <dbReference type="EMBL" id="TWV76141.1"/>
    </source>
</evidence>
<dbReference type="SUPFAM" id="SSF88659">
    <property type="entry name" value="Sigma3 and sigma4 domains of RNA polymerase sigma factors"/>
    <property type="match status" value="1"/>
</dbReference>
<dbReference type="InterPro" id="IPR007627">
    <property type="entry name" value="RNA_pol_sigma70_r2"/>
</dbReference>
<evidence type="ECO:0000256" key="5">
    <source>
        <dbReference type="ARBA" id="ARBA00023163"/>
    </source>
</evidence>
<dbReference type="GO" id="GO:0016987">
    <property type="term" value="F:sigma factor activity"/>
    <property type="evidence" value="ECO:0007669"/>
    <property type="project" value="UniProtKB-KW"/>
</dbReference>
<dbReference type="InterPro" id="IPR013325">
    <property type="entry name" value="RNA_pol_sigma_r2"/>
</dbReference>
<proteinExistence type="inferred from homology"/>
<dbReference type="SUPFAM" id="SSF88946">
    <property type="entry name" value="Sigma2 domain of RNA polymerase sigma factors"/>
    <property type="match status" value="1"/>
</dbReference>
<comment type="similarity">
    <text evidence="1">Belongs to the sigma-70 factor family. ECF subfamily.</text>
</comment>
<dbReference type="InterPro" id="IPR014284">
    <property type="entry name" value="RNA_pol_sigma-70_dom"/>
</dbReference>
<organism evidence="8 9">
    <name type="scientific">Bacteroides fragilis</name>
    <dbReference type="NCBI Taxonomy" id="817"/>
    <lineage>
        <taxon>Bacteria</taxon>
        <taxon>Pseudomonadati</taxon>
        <taxon>Bacteroidota</taxon>
        <taxon>Bacteroidia</taxon>
        <taxon>Bacteroidales</taxon>
        <taxon>Bacteroidaceae</taxon>
        <taxon>Bacteroides</taxon>
    </lineage>
</organism>
<dbReference type="Gene3D" id="1.10.1740.10">
    <property type="match status" value="1"/>
</dbReference>
<evidence type="ECO:0000259" key="6">
    <source>
        <dbReference type="Pfam" id="PF04542"/>
    </source>
</evidence>
<evidence type="ECO:0000313" key="9">
    <source>
        <dbReference type="Proteomes" id="UP000318041"/>
    </source>
</evidence>
<dbReference type="InterPro" id="IPR013324">
    <property type="entry name" value="RNA_pol_sigma_r3/r4-like"/>
</dbReference>
<protein>
    <submittedName>
        <fullName evidence="8">Sigma-70 family RNA polymerase sigma factor</fullName>
    </submittedName>
</protein>
<evidence type="ECO:0000256" key="3">
    <source>
        <dbReference type="ARBA" id="ARBA00023082"/>
    </source>
</evidence>
<sequence length="207" mass="24815">MDSINRFLFFLTLQKKVLFFKKNISQHTDDELLQYYVKSGKKEYFGELYNRYIPLLYGVCLKYLRDEPRAQDAVMELFEELLPKVANYEIKTFRTWVYRVVKNHCLQILRRENKEIPLDYTVHIVESDEFLHLLCEEESEEAQLEALHHCLKKLSEPQRISIRHFFMEEMSYADIVEQTGFTLNNVKSYIQNGKRNLKICIKSQLKG</sequence>
<reference evidence="8 9" key="1">
    <citation type="submission" date="2019-08" db="EMBL/GenBank/DDBJ databases">
        <title>Genome sequencing of Bacteroides fragilis Sample_iSURF_9.</title>
        <authorList>
            <person name="Chandler J.E."/>
            <person name="Ruoff K.L."/>
            <person name="Price C.E."/>
            <person name="Valls R.A."/>
            <person name="O'Toole G.A."/>
        </authorList>
    </citation>
    <scope>NUCLEOTIDE SEQUENCE [LARGE SCALE GENOMIC DNA]</scope>
    <source>
        <strain evidence="8 9">CFPLTA004_1B</strain>
    </source>
</reference>
<dbReference type="PANTHER" id="PTHR43133">
    <property type="entry name" value="RNA POLYMERASE ECF-TYPE SIGMA FACTO"/>
    <property type="match status" value="1"/>
</dbReference>
<keyword evidence="5" id="KW-0804">Transcription</keyword>
<dbReference type="Proteomes" id="UP000318041">
    <property type="component" value="Unassembled WGS sequence"/>
</dbReference>
<dbReference type="Pfam" id="PF08281">
    <property type="entry name" value="Sigma70_r4_2"/>
    <property type="match status" value="1"/>
</dbReference>
<accession>A0A5C6LBG4</accession>